<name>A0A183HWY2_9BILA</name>
<feature type="region of interest" description="Disordered" evidence="1">
    <location>
        <begin position="53"/>
        <end position="89"/>
    </location>
</feature>
<dbReference type="AlphaFoldDB" id="A0A183HWY2"/>
<dbReference type="STRING" id="387005.A0A183HWY2"/>
<feature type="compositionally biased region" description="Polar residues" evidence="1">
    <location>
        <begin position="1"/>
        <end position="14"/>
    </location>
</feature>
<evidence type="ECO:0000256" key="1">
    <source>
        <dbReference type="SAM" id="MobiDB-lite"/>
    </source>
</evidence>
<dbReference type="WBParaSite" id="OFLC_0001199401-mRNA-1">
    <property type="protein sequence ID" value="OFLC_0001199401-mRNA-1"/>
    <property type="gene ID" value="OFLC_0001199401"/>
</dbReference>
<feature type="region of interest" description="Disordered" evidence="1">
    <location>
        <begin position="1"/>
        <end position="20"/>
    </location>
</feature>
<accession>A0A183HWY2</accession>
<sequence length="133" mass="14162">LENHNANASSSGETTGIGGVRLITSSTSGAGHLAGLGKRRNVKLSMHSRSITSSGTDLITGTANIPNNTNRNNNNNNTNNSNNNSTNSSHSLIGSNDTFIHAPLQAVSLLLNFKYYLNFHSLKIKLAMEIVIK</sequence>
<protein>
    <submittedName>
        <fullName evidence="2">Pecanex-like protein</fullName>
    </submittedName>
</protein>
<reference evidence="2" key="1">
    <citation type="submission" date="2016-06" db="UniProtKB">
        <authorList>
            <consortium name="WormBaseParasite"/>
        </authorList>
    </citation>
    <scope>IDENTIFICATION</scope>
</reference>
<evidence type="ECO:0000313" key="2">
    <source>
        <dbReference type="WBParaSite" id="OFLC_0001199401-mRNA-1"/>
    </source>
</evidence>
<organism evidence="2">
    <name type="scientific">Onchocerca flexuosa</name>
    <dbReference type="NCBI Taxonomy" id="387005"/>
    <lineage>
        <taxon>Eukaryota</taxon>
        <taxon>Metazoa</taxon>
        <taxon>Ecdysozoa</taxon>
        <taxon>Nematoda</taxon>
        <taxon>Chromadorea</taxon>
        <taxon>Rhabditida</taxon>
        <taxon>Spirurina</taxon>
        <taxon>Spiruromorpha</taxon>
        <taxon>Filarioidea</taxon>
        <taxon>Onchocercidae</taxon>
        <taxon>Onchocerca</taxon>
    </lineage>
</organism>
<proteinExistence type="predicted"/>
<feature type="compositionally biased region" description="Polar residues" evidence="1">
    <location>
        <begin position="53"/>
        <end position="66"/>
    </location>
</feature>
<feature type="compositionally biased region" description="Low complexity" evidence="1">
    <location>
        <begin position="67"/>
        <end position="89"/>
    </location>
</feature>